<dbReference type="EMBL" id="AGNL01028453">
    <property type="protein sequence ID" value="EJK57360.1"/>
    <property type="molecule type" value="Genomic_DNA"/>
</dbReference>
<dbReference type="Proteomes" id="UP000266841">
    <property type="component" value="Unassembled WGS sequence"/>
</dbReference>
<dbReference type="AlphaFoldDB" id="K0RWJ6"/>
<proteinExistence type="predicted"/>
<evidence type="ECO:0000313" key="1">
    <source>
        <dbReference type="EMBL" id="EJK57360.1"/>
    </source>
</evidence>
<keyword evidence="2" id="KW-1185">Reference proteome</keyword>
<comment type="caution">
    <text evidence="1">The sequence shown here is derived from an EMBL/GenBank/DDBJ whole genome shotgun (WGS) entry which is preliminary data.</text>
</comment>
<accession>K0RWJ6</accession>
<gene>
    <name evidence="1" type="ORF">THAOC_22603</name>
</gene>
<feature type="non-terminal residue" evidence="1">
    <location>
        <position position="1"/>
    </location>
</feature>
<sequence>APSEFHHRDQRVDLRLLQSVRRSSTLLPIISVSAPVSDLPCIVSCFGLRAGPPKPKILQAERVTALIQYILDLKTSLRFAPASAPRERRARVRNRVQ</sequence>
<reference evidence="1 2" key="1">
    <citation type="journal article" date="2012" name="Genome Biol.">
        <title>Genome and low-iron response of an oceanic diatom adapted to chronic iron limitation.</title>
        <authorList>
            <person name="Lommer M."/>
            <person name="Specht M."/>
            <person name="Roy A.S."/>
            <person name="Kraemer L."/>
            <person name="Andreson R."/>
            <person name="Gutowska M.A."/>
            <person name="Wolf J."/>
            <person name="Bergner S.V."/>
            <person name="Schilhabel M.B."/>
            <person name="Klostermeier U.C."/>
            <person name="Beiko R.G."/>
            <person name="Rosenstiel P."/>
            <person name="Hippler M."/>
            <person name="Laroche J."/>
        </authorList>
    </citation>
    <scope>NUCLEOTIDE SEQUENCE [LARGE SCALE GENOMIC DNA]</scope>
    <source>
        <strain evidence="1 2">CCMP1005</strain>
    </source>
</reference>
<protein>
    <submittedName>
        <fullName evidence="1">Uncharacterized protein</fullName>
    </submittedName>
</protein>
<organism evidence="1 2">
    <name type="scientific">Thalassiosira oceanica</name>
    <name type="common">Marine diatom</name>
    <dbReference type="NCBI Taxonomy" id="159749"/>
    <lineage>
        <taxon>Eukaryota</taxon>
        <taxon>Sar</taxon>
        <taxon>Stramenopiles</taxon>
        <taxon>Ochrophyta</taxon>
        <taxon>Bacillariophyta</taxon>
        <taxon>Coscinodiscophyceae</taxon>
        <taxon>Thalassiosirophycidae</taxon>
        <taxon>Thalassiosirales</taxon>
        <taxon>Thalassiosiraceae</taxon>
        <taxon>Thalassiosira</taxon>
    </lineage>
</organism>
<name>K0RWJ6_THAOC</name>
<evidence type="ECO:0000313" key="2">
    <source>
        <dbReference type="Proteomes" id="UP000266841"/>
    </source>
</evidence>